<dbReference type="Proteomes" id="UP000824469">
    <property type="component" value="Unassembled WGS sequence"/>
</dbReference>
<keyword evidence="3" id="KW-1185">Reference proteome</keyword>
<protein>
    <submittedName>
        <fullName evidence="2">Uncharacterized protein</fullName>
    </submittedName>
</protein>
<feature type="compositionally biased region" description="Polar residues" evidence="1">
    <location>
        <begin position="485"/>
        <end position="502"/>
    </location>
</feature>
<dbReference type="OMA" id="EWRRWSL"/>
<feature type="compositionally biased region" description="Basic and acidic residues" evidence="1">
    <location>
        <begin position="683"/>
        <end position="699"/>
    </location>
</feature>
<organism evidence="2 3">
    <name type="scientific">Taxus chinensis</name>
    <name type="common">Chinese yew</name>
    <name type="synonym">Taxus wallichiana var. chinensis</name>
    <dbReference type="NCBI Taxonomy" id="29808"/>
    <lineage>
        <taxon>Eukaryota</taxon>
        <taxon>Viridiplantae</taxon>
        <taxon>Streptophyta</taxon>
        <taxon>Embryophyta</taxon>
        <taxon>Tracheophyta</taxon>
        <taxon>Spermatophyta</taxon>
        <taxon>Pinopsida</taxon>
        <taxon>Pinidae</taxon>
        <taxon>Conifers II</taxon>
        <taxon>Cupressales</taxon>
        <taxon>Taxaceae</taxon>
        <taxon>Taxus</taxon>
    </lineage>
</organism>
<gene>
    <name evidence="2" type="ORF">KI387_024062</name>
</gene>
<feature type="compositionally biased region" description="Basic and acidic residues" evidence="1">
    <location>
        <begin position="1"/>
        <end position="10"/>
    </location>
</feature>
<sequence>TRDDDVKDDSAFNPLQQRRMVARSPPKDARPAFDQTCHQSLLLKQTVNKVDRAMARLQELQSTVRGHKVCSGVTTSPRSARGYVRTNLRCKQESLRIQETEQSVTGGSTGAEANKCCQPLGLAEIGSYIAPGEWRRWSLPAALVQQAILEIVEASTFAKGVVTLFSDSISNKLVQDPKTPQRSFNGVNLLEERKQKDIQVDRKVASVHRKNCRYNYAQRFRKLNHKRVTVDNTEHWSIKAAESILKTPPGKHQSLISCLQNEGLDGKCFLVGNTDKKPTYRNGQKVVHKFRMITPENKVKTLSSQAASSSLELRRRAEKQQPHARARAELSLASARVQSQMNFPTKCANECGKNVKAVASALVSCCSSPVKSIGEQKPLMKVDQITPTRKPWSVRPNLTKAIMFPNPSFVPSPSDFRNNYGKISYQQGFDIPKLKQSPLSKSTHKPFSNLNTPKVKECSSLPKVPIRTPIKKPIRMIKQTPVVKASTSSYPARSTPSFANQRTPRKFPKLSPSKNKSPKHCSSSKKPVWFHRNIALRSGSSPVTCNISLLSKQMMHSPVQPLPSLISKLPSRRKRSSSPMPNAHVEESVPNRTAETKGSVSGRVLPLPPARVATLPVVCMKPSNPKYADLSVDEMPYKSSVLDRDCSISCPKQRTLKPIENITNFSGMGNRITNVSASNAELSMRRKDQQSEGKENKIESDEDGYNTILEKPNTALRRSWSVGHENATLIRNRKLNNSA</sequence>
<evidence type="ECO:0000256" key="1">
    <source>
        <dbReference type="SAM" id="MobiDB-lite"/>
    </source>
</evidence>
<proteinExistence type="predicted"/>
<dbReference type="GO" id="GO:0000911">
    <property type="term" value="P:cytokinesis by cell plate formation"/>
    <property type="evidence" value="ECO:0007669"/>
    <property type="project" value="TreeGrafter"/>
</dbReference>
<feature type="region of interest" description="Disordered" evidence="1">
    <location>
        <begin position="564"/>
        <end position="603"/>
    </location>
</feature>
<feature type="region of interest" description="Disordered" evidence="1">
    <location>
        <begin position="680"/>
        <end position="704"/>
    </location>
</feature>
<evidence type="ECO:0000313" key="3">
    <source>
        <dbReference type="Proteomes" id="UP000824469"/>
    </source>
</evidence>
<evidence type="ECO:0000313" key="2">
    <source>
        <dbReference type="EMBL" id="KAH9315435.1"/>
    </source>
</evidence>
<feature type="compositionally biased region" description="Polar residues" evidence="1">
    <location>
        <begin position="590"/>
        <end position="599"/>
    </location>
</feature>
<reference evidence="2 3" key="1">
    <citation type="journal article" date="2021" name="Nat. Plants">
        <title>The Taxus genome provides insights into paclitaxel biosynthesis.</title>
        <authorList>
            <person name="Xiong X."/>
            <person name="Gou J."/>
            <person name="Liao Q."/>
            <person name="Li Y."/>
            <person name="Zhou Q."/>
            <person name="Bi G."/>
            <person name="Li C."/>
            <person name="Du R."/>
            <person name="Wang X."/>
            <person name="Sun T."/>
            <person name="Guo L."/>
            <person name="Liang H."/>
            <person name="Lu P."/>
            <person name="Wu Y."/>
            <person name="Zhang Z."/>
            <person name="Ro D.K."/>
            <person name="Shang Y."/>
            <person name="Huang S."/>
            <person name="Yan J."/>
        </authorList>
    </citation>
    <scope>NUCLEOTIDE SEQUENCE [LARGE SCALE GENOMIC DNA]</scope>
    <source>
        <strain evidence="2">Ta-2019</strain>
    </source>
</reference>
<accession>A0AA38G4X0</accession>
<feature type="region of interest" description="Disordered" evidence="1">
    <location>
        <begin position="1"/>
        <end position="33"/>
    </location>
</feature>
<feature type="region of interest" description="Disordered" evidence="1">
    <location>
        <begin position="485"/>
        <end position="524"/>
    </location>
</feature>
<feature type="non-terminal residue" evidence="2">
    <location>
        <position position="739"/>
    </location>
</feature>
<dbReference type="PANTHER" id="PTHR35728:SF1">
    <property type="entry name" value="MICROTUBULE-BINDING PROTEIN TANGLED-RELATED"/>
    <property type="match status" value="1"/>
</dbReference>
<dbReference type="EMBL" id="JAHRHJ020000005">
    <property type="protein sequence ID" value="KAH9315435.1"/>
    <property type="molecule type" value="Genomic_DNA"/>
</dbReference>
<dbReference type="GO" id="GO:0008017">
    <property type="term" value="F:microtubule binding"/>
    <property type="evidence" value="ECO:0007669"/>
    <property type="project" value="InterPro"/>
</dbReference>
<dbReference type="GO" id="GO:0005875">
    <property type="term" value="C:microtubule associated complex"/>
    <property type="evidence" value="ECO:0007669"/>
    <property type="project" value="TreeGrafter"/>
</dbReference>
<dbReference type="GO" id="GO:0009574">
    <property type="term" value="C:preprophase band"/>
    <property type="evidence" value="ECO:0007669"/>
    <property type="project" value="TreeGrafter"/>
</dbReference>
<dbReference type="AlphaFoldDB" id="A0AA38G4X0"/>
<comment type="caution">
    <text evidence="2">The sequence shown here is derived from an EMBL/GenBank/DDBJ whole genome shotgun (WGS) entry which is preliminary data.</text>
</comment>
<feature type="non-terminal residue" evidence="2">
    <location>
        <position position="1"/>
    </location>
</feature>
<name>A0AA38G4X0_TAXCH</name>
<dbReference type="InterPro" id="IPR044709">
    <property type="entry name" value="TAN1"/>
</dbReference>
<dbReference type="GO" id="GO:2000694">
    <property type="term" value="P:regulation of phragmoplast microtubule organization"/>
    <property type="evidence" value="ECO:0007669"/>
    <property type="project" value="InterPro"/>
</dbReference>
<dbReference type="PANTHER" id="PTHR35728">
    <property type="entry name" value="MICROTUBULE-BINDING PROTEIN TANGLED-RELATED"/>
    <property type="match status" value="1"/>
</dbReference>